<dbReference type="PROSITE" id="PS50075">
    <property type="entry name" value="CARRIER"/>
    <property type="match status" value="1"/>
</dbReference>
<reference evidence="2 3" key="1">
    <citation type="submission" date="2017-10" db="EMBL/GenBank/DDBJ databases">
        <title>Resolving the taxonomy of Roseburia spp., Eubacterium rectale and Agathobacter spp. through phylogenomic analysis.</title>
        <authorList>
            <person name="Sheridan P.O."/>
            <person name="Walker A.W."/>
            <person name="Duncan S.H."/>
            <person name="Scott K.P."/>
            <person name="Toole P.W.O."/>
            <person name="Luis P."/>
            <person name="Flint H.J."/>
        </authorList>
    </citation>
    <scope>NUCLEOTIDE SEQUENCE [LARGE SCALE GENOMIC DNA]</scope>
    <source>
        <strain evidence="2 3">JK623</strain>
    </source>
</reference>
<gene>
    <name evidence="2" type="ORF">CSX02_12560</name>
</gene>
<dbReference type="AlphaFoldDB" id="A0A2G3DZE5"/>
<evidence type="ECO:0000313" key="2">
    <source>
        <dbReference type="EMBL" id="PHU36406.1"/>
    </source>
</evidence>
<dbReference type="Gene3D" id="1.10.1200.10">
    <property type="entry name" value="ACP-like"/>
    <property type="match status" value="1"/>
</dbReference>
<proteinExistence type="predicted"/>
<accession>A0A2G3DZE5</accession>
<keyword evidence="3" id="KW-1185">Reference proteome</keyword>
<comment type="caution">
    <text evidence="2">The sequence shown here is derived from an EMBL/GenBank/DDBJ whole genome shotgun (WGS) entry which is preliminary data.</text>
</comment>
<feature type="domain" description="Carrier" evidence="1">
    <location>
        <begin position="2"/>
        <end position="81"/>
    </location>
</feature>
<dbReference type="Proteomes" id="UP000224563">
    <property type="component" value="Unassembled WGS sequence"/>
</dbReference>
<reference evidence="2 3" key="2">
    <citation type="submission" date="2017-10" db="EMBL/GenBank/DDBJ databases">
        <authorList>
            <person name="Banno H."/>
            <person name="Chua N.-H."/>
        </authorList>
    </citation>
    <scope>NUCLEOTIDE SEQUENCE [LARGE SCALE GENOMIC DNA]</scope>
    <source>
        <strain evidence="2 3">JK623</strain>
    </source>
</reference>
<protein>
    <submittedName>
        <fullName evidence="2">Acyl carrier protein</fullName>
    </submittedName>
</protein>
<dbReference type="InterPro" id="IPR009081">
    <property type="entry name" value="PP-bd_ACP"/>
</dbReference>
<sequence length="83" mass="9423">MMPIREEVIEILAKKAQALFGVDPSTLNENTRFIEDLNCKSSNFVQFSAALEDEYDVEVPYMEFRKLTTFGEAGDYIGAMFGE</sequence>
<dbReference type="Pfam" id="PF00550">
    <property type="entry name" value="PP-binding"/>
    <property type="match status" value="1"/>
</dbReference>
<name>A0A2G3DZE5_9FIRM</name>
<dbReference type="SUPFAM" id="SSF47336">
    <property type="entry name" value="ACP-like"/>
    <property type="match status" value="1"/>
</dbReference>
<dbReference type="EMBL" id="PDYG01000134">
    <property type="protein sequence ID" value="PHU36406.1"/>
    <property type="molecule type" value="Genomic_DNA"/>
</dbReference>
<organism evidence="2 3">
    <name type="scientific">Agathobacter ruminis</name>
    <dbReference type="NCBI Taxonomy" id="1712665"/>
    <lineage>
        <taxon>Bacteria</taxon>
        <taxon>Bacillati</taxon>
        <taxon>Bacillota</taxon>
        <taxon>Clostridia</taxon>
        <taxon>Lachnospirales</taxon>
        <taxon>Lachnospiraceae</taxon>
        <taxon>Agathobacter</taxon>
    </lineage>
</organism>
<evidence type="ECO:0000259" key="1">
    <source>
        <dbReference type="PROSITE" id="PS50075"/>
    </source>
</evidence>
<dbReference type="InterPro" id="IPR036736">
    <property type="entry name" value="ACP-like_sf"/>
</dbReference>
<evidence type="ECO:0000313" key="3">
    <source>
        <dbReference type="Proteomes" id="UP000224563"/>
    </source>
</evidence>